<keyword evidence="2" id="KW-1185">Reference proteome</keyword>
<comment type="caution">
    <text evidence="1">The sequence shown here is derived from an EMBL/GenBank/DDBJ whole genome shotgun (WGS) entry which is preliminary data.</text>
</comment>
<protein>
    <submittedName>
        <fullName evidence="1">Phosphate ABC transporter substrate-binding protein</fullName>
    </submittedName>
</protein>
<dbReference type="Proteomes" id="UP000248795">
    <property type="component" value="Unassembled WGS sequence"/>
</dbReference>
<reference evidence="2" key="1">
    <citation type="submission" date="2018-06" db="EMBL/GenBank/DDBJ databases">
        <title>Aestuariibacter litoralis strain KCTC 52945T.</title>
        <authorList>
            <person name="Li X."/>
            <person name="Salam N."/>
            <person name="Li J.-L."/>
            <person name="Chen Y.-M."/>
            <person name="Yang Z.-W."/>
            <person name="Zhang L.-Y."/>
            <person name="Han M.-X."/>
            <person name="Xiao M."/>
            <person name="Li W.-J."/>
        </authorList>
    </citation>
    <scope>NUCLEOTIDE SEQUENCE [LARGE SCALE GENOMIC DNA]</scope>
    <source>
        <strain evidence="2">KCTC 52945</strain>
    </source>
</reference>
<dbReference type="SUPFAM" id="SSF53850">
    <property type="entry name" value="Periplasmic binding protein-like II"/>
    <property type="match status" value="1"/>
</dbReference>
<sequence>MIAALQMYDWPEVREATDRWWKAMADGLGVQVALARPAEFTDPWFRDDLLFAQTCGYPFTHALKGKVDYVGTPHYAADGCDGADYRSIVFAREGRPLEGFRGSVAAVNTPDSMSGMLALKLVFAPLAEQGRFFGRAVETGGHLASLAAVQAGRADVCAIDCVCVEMARRYRPSALEGLVEVARSPQVPGLPWITRAGDVGKIRMALRQVFADPALAEVRAALLLTGFSELPLSAYDAITEREAAMERAGGLRLL</sequence>
<proteinExistence type="predicted"/>
<name>A0A2W2BWL0_9HYPH</name>
<accession>A0A2W2BWL0</accession>
<dbReference type="Gene3D" id="3.40.190.10">
    <property type="entry name" value="Periplasmic binding protein-like II"/>
    <property type="match status" value="1"/>
</dbReference>
<dbReference type="RefSeq" id="WP_111196564.1">
    <property type="nucleotide sequence ID" value="NZ_QKVK01000002.1"/>
</dbReference>
<organism evidence="1 2">
    <name type="scientific">Aestuariivirga litoralis</name>
    <dbReference type="NCBI Taxonomy" id="2650924"/>
    <lineage>
        <taxon>Bacteria</taxon>
        <taxon>Pseudomonadati</taxon>
        <taxon>Pseudomonadota</taxon>
        <taxon>Alphaproteobacteria</taxon>
        <taxon>Hyphomicrobiales</taxon>
        <taxon>Aestuariivirgaceae</taxon>
        <taxon>Aestuariivirga</taxon>
    </lineage>
</organism>
<evidence type="ECO:0000313" key="1">
    <source>
        <dbReference type="EMBL" id="PZF77816.1"/>
    </source>
</evidence>
<dbReference type="AlphaFoldDB" id="A0A2W2BWL0"/>
<evidence type="ECO:0000313" key="2">
    <source>
        <dbReference type="Proteomes" id="UP000248795"/>
    </source>
</evidence>
<dbReference type="PANTHER" id="PTHR35841">
    <property type="entry name" value="PHOSPHONATES-BINDING PERIPLASMIC PROTEIN"/>
    <property type="match status" value="1"/>
</dbReference>
<dbReference type="Pfam" id="PF12974">
    <property type="entry name" value="Phosphonate-bd"/>
    <property type="match status" value="1"/>
</dbReference>
<dbReference type="EMBL" id="QKVK01000002">
    <property type="protein sequence ID" value="PZF77816.1"/>
    <property type="molecule type" value="Genomic_DNA"/>
</dbReference>
<dbReference type="PANTHER" id="PTHR35841:SF1">
    <property type="entry name" value="PHOSPHONATES-BINDING PERIPLASMIC PROTEIN"/>
    <property type="match status" value="1"/>
</dbReference>
<gene>
    <name evidence="1" type="ORF">DK847_05155</name>
</gene>